<evidence type="ECO:0000313" key="7">
    <source>
        <dbReference type="Proteomes" id="UP000033618"/>
    </source>
</evidence>
<reference evidence="6 7" key="1">
    <citation type="submission" date="2015-03" db="EMBL/GenBank/DDBJ databases">
        <title>Draft Genome Sequence of Burkholderia andropogonis type strain ICMP2807, isolated from Sorghum bicolor.</title>
        <authorList>
            <person name="Lopes-Santos L."/>
            <person name="Castro D.B."/>
            <person name="Ottoboni L.M."/>
            <person name="Park D."/>
            <person name="Weirc B.S."/>
            <person name="Destefano S.A."/>
        </authorList>
    </citation>
    <scope>NUCLEOTIDE SEQUENCE [LARGE SCALE GENOMIC DNA]</scope>
    <source>
        <strain evidence="6 7">ICMP2807</strain>
    </source>
</reference>
<dbReference type="AlphaFoldDB" id="A0A0F5K2J6"/>
<dbReference type="Gene3D" id="1.20.1250.20">
    <property type="entry name" value="MFS general substrate transporter like domains"/>
    <property type="match status" value="1"/>
</dbReference>
<evidence type="ECO:0000256" key="2">
    <source>
        <dbReference type="ARBA" id="ARBA00022989"/>
    </source>
</evidence>
<keyword evidence="2 4" id="KW-1133">Transmembrane helix</keyword>
<evidence type="ECO:0000256" key="3">
    <source>
        <dbReference type="ARBA" id="ARBA00023136"/>
    </source>
</evidence>
<dbReference type="PATRIC" id="fig|28092.6.peg.2405"/>
<dbReference type="Proteomes" id="UP000033618">
    <property type="component" value="Unassembled WGS sequence"/>
</dbReference>
<feature type="transmembrane region" description="Helical" evidence="4">
    <location>
        <begin position="299"/>
        <end position="320"/>
    </location>
</feature>
<feature type="transmembrane region" description="Helical" evidence="4">
    <location>
        <begin position="388"/>
        <end position="409"/>
    </location>
</feature>
<sequence length="414" mass="42381">MDDKLDATTTAARRRVLTLSCTAHALHDGYTDMIYALLPIWQSDFGLNYGALAVLRGIYAGTMATLQLPAGRLARRIGNGATLALGTLLAALGYAFAGLSGGLLALGAALALSGIGSSTQHPVASGAVSRIYGANARGPLSIYNFAGDLGKSALPASISLLVTVMPWRHALWIVSALGVAVALFIGRCFPAIPRGAVLGTSPDASMPLSPTPISSPTASATTAQVKARRAHSALNPGFMMLFLIGVFDTGVRMGLLTFLPFLLKEKGAAGSLIGTALALVFIGGAAGKFACGWLGARTGVIGTVLATESGTAICIIAVMFCSLPLTLMLLPLLGVMLNGTSSVLYGTVPELTSTDHTERAFAIFYTGTIGSGAIAPIIYGILGDHLGVHGATFATALTAIAILPLALGLRRYLP</sequence>
<dbReference type="Pfam" id="PF07690">
    <property type="entry name" value="MFS_1"/>
    <property type="match status" value="2"/>
</dbReference>
<feature type="transmembrane region" description="Helical" evidence="4">
    <location>
        <begin position="238"/>
        <end position="262"/>
    </location>
</feature>
<dbReference type="GO" id="GO:0005886">
    <property type="term" value="C:plasma membrane"/>
    <property type="evidence" value="ECO:0007669"/>
    <property type="project" value="TreeGrafter"/>
</dbReference>
<accession>A0A0F5K2J6</accession>
<feature type="transmembrane region" description="Helical" evidence="4">
    <location>
        <begin position="360"/>
        <end position="382"/>
    </location>
</feature>
<evidence type="ECO:0000259" key="5">
    <source>
        <dbReference type="PROSITE" id="PS50850"/>
    </source>
</evidence>
<feature type="transmembrane region" description="Helical" evidence="4">
    <location>
        <begin position="82"/>
        <end position="112"/>
    </location>
</feature>
<protein>
    <submittedName>
        <fullName evidence="6">Membrane protein</fullName>
    </submittedName>
</protein>
<gene>
    <name evidence="6" type="ORF">WM40_10170</name>
</gene>
<feature type="domain" description="Major facilitator superfamily (MFS) profile" evidence="5">
    <location>
        <begin position="16"/>
        <end position="413"/>
    </location>
</feature>
<dbReference type="InterPro" id="IPR011701">
    <property type="entry name" value="MFS"/>
</dbReference>
<comment type="caution">
    <text evidence="6">The sequence shown here is derived from an EMBL/GenBank/DDBJ whole genome shotgun (WGS) entry which is preliminary data.</text>
</comment>
<dbReference type="PROSITE" id="PS50850">
    <property type="entry name" value="MFS"/>
    <property type="match status" value="1"/>
</dbReference>
<keyword evidence="7" id="KW-1185">Reference proteome</keyword>
<keyword evidence="3 4" id="KW-0472">Membrane</keyword>
<dbReference type="InterPro" id="IPR020846">
    <property type="entry name" value="MFS_dom"/>
</dbReference>
<proteinExistence type="predicted"/>
<dbReference type="PANTHER" id="PTHR43129">
    <property type="entry name" value="FOSMIDOMYCIN RESISTANCE PROTEIN"/>
    <property type="match status" value="1"/>
</dbReference>
<name>A0A0F5K2J6_9BURK</name>
<dbReference type="PANTHER" id="PTHR43129:SF1">
    <property type="entry name" value="FOSMIDOMYCIN RESISTANCE PROTEIN"/>
    <property type="match status" value="1"/>
</dbReference>
<evidence type="ECO:0000256" key="4">
    <source>
        <dbReference type="SAM" id="Phobius"/>
    </source>
</evidence>
<feature type="transmembrane region" description="Helical" evidence="4">
    <location>
        <begin position="326"/>
        <end position="348"/>
    </location>
</feature>
<dbReference type="EMBL" id="LAQU01000008">
    <property type="protein sequence ID" value="KKB63772.1"/>
    <property type="molecule type" value="Genomic_DNA"/>
</dbReference>
<keyword evidence="1 4" id="KW-0812">Transmembrane</keyword>
<evidence type="ECO:0000256" key="1">
    <source>
        <dbReference type="ARBA" id="ARBA00022692"/>
    </source>
</evidence>
<evidence type="ECO:0000313" key="6">
    <source>
        <dbReference type="EMBL" id="KKB63772.1"/>
    </source>
</evidence>
<dbReference type="SUPFAM" id="SSF103473">
    <property type="entry name" value="MFS general substrate transporter"/>
    <property type="match status" value="1"/>
</dbReference>
<dbReference type="STRING" id="28092.WM40_10170"/>
<dbReference type="GO" id="GO:0022857">
    <property type="term" value="F:transmembrane transporter activity"/>
    <property type="evidence" value="ECO:0007669"/>
    <property type="project" value="InterPro"/>
</dbReference>
<feature type="transmembrane region" description="Helical" evidence="4">
    <location>
        <begin position="170"/>
        <end position="189"/>
    </location>
</feature>
<feature type="transmembrane region" description="Helical" evidence="4">
    <location>
        <begin position="268"/>
        <end position="287"/>
    </location>
</feature>
<dbReference type="InterPro" id="IPR036259">
    <property type="entry name" value="MFS_trans_sf"/>
</dbReference>
<organism evidence="6 7">
    <name type="scientific">Robbsia andropogonis</name>
    <dbReference type="NCBI Taxonomy" id="28092"/>
    <lineage>
        <taxon>Bacteria</taxon>
        <taxon>Pseudomonadati</taxon>
        <taxon>Pseudomonadota</taxon>
        <taxon>Betaproteobacteria</taxon>
        <taxon>Burkholderiales</taxon>
        <taxon>Burkholderiaceae</taxon>
        <taxon>Robbsia</taxon>
    </lineage>
</organism>